<dbReference type="EMBL" id="CP126981">
    <property type="protein sequence ID" value="WIM89645.1"/>
    <property type="molecule type" value="Genomic_DNA"/>
</dbReference>
<gene>
    <name evidence="1" type="ORF">PT015_09555</name>
</gene>
<accession>A0ABY8W194</accession>
<keyword evidence="1" id="KW-0413">Isomerase</keyword>
<proteinExistence type="predicted"/>
<evidence type="ECO:0000313" key="2">
    <source>
        <dbReference type="Proteomes" id="UP001236585"/>
    </source>
</evidence>
<sequence>MQQIVRRPVVGGVAIAGASMMIAMSPTGGTALDVQQRPVRLTSGESDLIQDITIDFVRHGQSFDNLNNIIGTVAPGPTLTPEGYAEANAIAATLQQEYGSSIAGIYDSGLLRTEETAAPLAALLNMPVQDLSGLNEISAGILEGSQQNDLTGLLYLAAPLAWTLGFYSVPELGSSDYNGMAFESYFGDAVQTMYDGTISGGTGNTDIAFSSAAAIMTWTMMNVDNPDPLLMLEDPLTNTSQVVIQGNPTDGWTLISWDGMPVPEASLTTELFVDFRDLITAPQMASYEIWQALLTLDPTTISQAIDTGFENVSAAITQFPVAVIDDIVGAIGTGTQSVGADAFGSLSTELSTLLTDAMTSI</sequence>
<dbReference type="SUPFAM" id="SSF53254">
    <property type="entry name" value="Phosphoglycerate mutase-like"/>
    <property type="match status" value="1"/>
</dbReference>
<dbReference type="EC" id="5.4.2.-" evidence="1"/>
<protein>
    <submittedName>
        <fullName evidence="1">Phosphoglycerate mutase family protein</fullName>
        <ecNumber evidence="1">5.4.2.-</ecNumber>
    </submittedName>
</protein>
<dbReference type="Proteomes" id="UP001236585">
    <property type="component" value="Chromosome"/>
</dbReference>
<evidence type="ECO:0000313" key="1">
    <source>
        <dbReference type="EMBL" id="WIM89645.1"/>
    </source>
</evidence>
<dbReference type="Pfam" id="PF00300">
    <property type="entry name" value="His_Phos_1"/>
    <property type="match status" value="1"/>
</dbReference>
<dbReference type="InterPro" id="IPR013078">
    <property type="entry name" value="His_Pase_superF_clade-1"/>
</dbReference>
<dbReference type="SMART" id="SM00855">
    <property type="entry name" value="PGAM"/>
    <property type="match status" value="1"/>
</dbReference>
<dbReference type="Gene3D" id="3.40.50.1240">
    <property type="entry name" value="Phosphoglycerate mutase-like"/>
    <property type="match status" value="1"/>
</dbReference>
<name>A0ABY8W194_9MYCO</name>
<dbReference type="GO" id="GO:0016853">
    <property type="term" value="F:isomerase activity"/>
    <property type="evidence" value="ECO:0007669"/>
    <property type="project" value="UniProtKB-KW"/>
</dbReference>
<keyword evidence="2" id="KW-1185">Reference proteome</keyword>
<organism evidence="1 2">
    <name type="scientific">Candidatus Mycobacterium wuenschmannii</name>
    <dbReference type="NCBI Taxonomy" id="3027808"/>
    <lineage>
        <taxon>Bacteria</taxon>
        <taxon>Bacillati</taxon>
        <taxon>Actinomycetota</taxon>
        <taxon>Actinomycetes</taxon>
        <taxon>Mycobacteriales</taxon>
        <taxon>Mycobacteriaceae</taxon>
        <taxon>Mycobacterium</taxon>
    </lineage>
</organism>
<dbReference type="RefSeq" id="WP_285190381.1">
    <property type="nucleotide sequence ID" value="NZ_CP126981.1"/>
</dbReference>
<reference evidence="1 2" key="1">
    <citation type="journal article" date="2023" name="Microbiol. Resour. Announc.">
        <title>Complete Genome Sequence of Mycobacterium wuenschmanii, a novel Nontuberculous Mycobacterium Isolated from a captive population of Amazon Milk Frogs.</title>
        <authorList>
            <person name="Hicks J."/>
            <person name="Zeineldin M."/>
            <person name="Ward H."/>
            <person name="Wuenschmann A."/>
            <person name="Camp P."/>
            <person name="Farrell D."/>
            <person name="Lehman K."/>
            <person name="Thacker T."/>
            <person name="Cuthbert E."/>
        </authorList>
    </citation>
    <scope>NUCLEOTIDE SEQUENCE [LARGE SCALE GENOMIC DNA]</scope>
    <source>
        <strain evidence="1 2">Wuenschmanii</strain>
    </source>
</reference>
<dbReference type="InterPro" id="IPR029033">
    <property type="entry name" value="His_PPase_superfam"/>
</dbReference>
<dbReference type="CDD" id="cd07067">
    <property type="entry name" value="HP_PGM_like"/>
    <property type="match status" value="1"/>
</dbReference>